<organism evidence="1 2">
    <name type="scientific">Cryobacterium psychrophilum</name>
    <dbReference type="NCBI Taxonomy" id="41988"/>
    <lineage>
        <taxon>Bacteria</taxon>
        <taxon>Bacillati</taxon>
        <taxon>Actinomycetota</taxon>
        <taxon>Actinomycetes</taxon>
        <taxon>Micrococcales</taxon>
        <taxon>Microbacteriaceae</taxon>
        <taxon>Cryobacterium</taxon>
    </lineage>
</organism>
<keyword evidence="2" id="KW-1185">Reference proteome</keyword>
<sequence length="106" mass="11404">MSRPIPLWVAALYSLASIASYIVYAVDKSAARANRRRVPERSLLLLGLVCGWPGAIVAQQLLRHKTQKVSFRRAFWVSVVVNLAVFAALTTPMLAVIVDGAVAAGG</sequence>
<dbReference type="EMBL" id="SOHQ01000019">
    <property type="protein sequence ID" value="TFD80038.1"/>
    <property type="molecule type" value="Genomic_DNA"/>
</dbReference>
<dbReference type="Pfam" id="PF06961">
    <property type="entry name" value="DUF1294"/>
    <property type="match status" value="1"/>
</dbReference>
<accession>A0A4Y8KQ43</accession>
<protein>
    <submittedName>
        <fullName evidence="1">DUF1294 domain-containing protein</fullName>
    </submittedName>
</protein>
<reference evidence="1 2" key="1">
    <citation type="submission" date="2019-03" db="EMBL/GenBank/DDBJ databases">
        <title>Genomics of glacier-inhabiting Cryobacterium strains.</title>
        <authorList>
            <person name="Liu Q."/>
            <person name="Xin Y.-H."/>
        </authorList>
    </citation>
    <scope>NUCLEOTIDE SEQUENCE [LARGE SCALE GENOMIC DNA]</scope>
    <source>
        <strain evidence="1 2">CGMCC 1.4292</strain>
    </source>
</reference>
<dbReference type="OrthoDB" id="72963at2"/>
<evidence type="ECO:0000313" key="1">
    <source>
        <dbReference type="EMBL" id="TFD80038.1"/>
    </source>
</evidence>
<dbReference type="AlphaFoldDB" id="A0A4Y8KQ43"/>
<name>A0A4Y8KQ43_9MICO</name>
<comment type="caution">
    <text evidence="1">The sequence shown here is derived from an EMBL/GenBank/DDBJ whole genome shotgun (WGS) entry which is preliminary data.</text>
</comment>
<evidence type="ECO:0000313" key="2">
    <source>
        <dbReference type="Proteomes" id="UP000298218"/>
    </source>
</evidence>
<proteinExistence type="predicted"/>
<dbReference type="Proteomes" id="UP000298218">
    <property type="component" value="Unassembled WGS sequence"/>
</dbReference>
<dbReference type="InterPro" id="IPR010718">
    <property type="entry name" value="DUF1294"/>
</dbReference>
<gene>
    <name evidence="1" type="ORF">E3T53_06290</name>
</gene>